<dbReference type="EMBL" id="CAKLPY010000001">
    <property type="protein sequence ID" value="CAH0995796.1"/>
    <property type="molecule type" value="Genomic_DNA"/>
</dbReference>
<reference evidence="7" key="1">
    <citation type="submission" date="2021-12" db="EMBL/GenBank/DDBJ databases">
        <authorList>
            <person name="Rodrigo-Torres L."/>
            <person name="Arahal R. D."/>
            <person name="Lucena T."/>
        </authorList>
    </citation>
    <scope>NUCLEOTIDE SEQUENCE</scope>
    <source>
        <strain evidence="7">CECT 8858</strain>
    </source>
</reference>
<keyword evidence="8" id="KW-1185">Reference proteome</keyword>
<dbReference type="RefSeq" id="WP_238806339.1">
    <property type="nucleotide sequence ID" value="NZ_CAKLPY010000001.1"/>
</dbReference>
<evidence type="ECO:0000256" key="2">
    <source>
        <dbReference type="ARBA" id="ARBA00009694"/>
    </source>
</evidence>
<keyword evidence="4 6" id="KW-1133">Transmembrane helix</keyword>
<comment type="similarity">
    <text evidence="2">Belongs to the UPF0382 family.</text>
</comment>
<keyword evidence="5 6" id="KW-0472">Membrane</keyword>
<evidence type="ECO:0000256" key="5">
    <source>
        <dbReference type="ARBA" id="ARBA00023136"/>
    </source>
</evidence>
<name>A0ABM9APP1_9BACT</name>
<dbReference type="Proteomes" id="UP000837932">
    <property type="component" value="Unassembled WGS sequence"/>
</dbReference>
<organism evidence="7 8">
    <name type="scientific">Emticicia aquatica</name>
    <dbReference type="NCBI Taxonomy" id="1681835"/>
    <lineage>
        <taxon>Bacteria</taxon>
        <taxon>Pseudomonadati</taxon>
        <taxon>Bacteroidota</taxon>
        <taxon>Cytophagia</taxon>
        <taxon>Cytophagales</taxon>
        <taxon>Leadbetterellaceae</taxon>
        <taxon>Emticicia</taxon>
    </lineage>
</organism>
<sequence>MNKLFLQAGSFLGAVGVMVGAFGAHALKPMLLASGRFETFETGVRYQFYHALALVLVGILSKEFRSKTINYSGYCFLAGTLIFSSSLYLICFTGINVFGAVAPIGGTLLVAAWLLLFWSVWKN</sequence>
<dbReference type="Pfam" id="PF04241">
    <property type="entry name" value="DUF423"/>
    <property type="match status" value="1"/>
</dbReference>
<comment type="caution">
    <text evidence="7">The sequence shown here is derived from an EMBL/GenBank/DDBJ whole genome shotgun (WGS) entry which is preliminary data.</text>
</comment>
<proteinExistence type="inferred from homology"/>
<accession>A0ABM9APP1</accession>
<evidence type="ECO:0000313" key="8">
    <source>
        <dbReference type="Proteomes" id="UP000837932"/>
    </source>
</evidence>
<gene>
    <name evidence="7" type="ORF">EMA8858_01923</name>
</gene>
<feature type="transmembrane region" description="Helical" evidence="6">
    <location>
        <begin position="47"/>
        <end position="64"/>
    </location>
</feature>
<protein>
    <recommendedName>
        <fullName evidence="9">DUF423 domain-containing protein</fullName>
    </recommendedName>
</protein>
<feature type="transmembrane region" description="Helical" evidence="6">
    <location>
        <begin position="71"/>
        <end position="95"/>
    </location>
</feature>
<comment type="subcellular location">
    <subcellularLocation>
        <location evidence="1">Membrane</location>
        <topology evidence="1">Multi-pass membrane protein</topology>
    </subcellularLocation>
</comment>
<dbReference type="InterPro" id="IPR006696">
    <property type="entry name" value="DUF423"/>
</dbReference>
<evidence type="ECO:0008006" key="9">
    <source>
        <dbReference type="Google" id="ProtNLM"/>
    </source>
</evidence>
<evidence type="ECO:0000256" key="4">
    <source>
        <dbReference type="ARBA" id="ARBA00022989"/>
    </source>
</evidence>
<feature type="transmembrane region" description="Helical" evidence="6">
    <location>
        <begin position="101"/>
        <end position="121"/>
    </location>
</feature>
<evidence type="ECO:0000313" key="7">
    <source>
        <dbReference type="EMBL" id="CAH0995796.1"/>
    </source>
</evidence>
<evidence type="ECO:0000256" key="3">
    <source>
        <dbReference type="ARBA" id="ARBA00022692"/>
    </source>
</evidence>
<dbReference type="PANTHER" id="PTHR43461:SF1">
    <property type="entry name" value="TRANSMEMBRANE PROTEIN 256"/>
    <property type="match status" value="1"/>
</dbReference>
<evidence type="ECO:0000256" key="1">
    <source>
        <dbReference type="ARBA" id="ARBA00004141"/>
    </source>
</evidence>
<evidence type="ECO:0000256" key="6">
    <source>
        <dbReference type="SAM" id="Phobius"/>
    </source>
</evidence>
<keyword evidence="3 6" id="KW-0812">Transmembrane</keyword>
<dbReference type="PANTHER" id="PTHR43461">
    <property type="entry name" value="TRANSMEMBRANE PROTEIN 256"/>
    <property type="match status" value="1"/>
</dbReference>